<comment type="similarity">
    <text evidence="1">Belongs to the metallo-dependent hydrolases superfamily. ATZ/TRZ family.</text>
</comment>
<proteinExistence type="inferred from homology"/>
<dbReference type="InterPro" id="IPR006680">
    <property type="entry name" value="Amidohydro-rel"/>
</dbReference>
<feature type="region of interest" description="Disordered" evidence="3">
    <location>
        <begin position="1"/>
        <end position="23"/>
    </location>
</feature>
<evidence type="ECO:0000313" key="5">
    <source>
        <dbReference type="EMBL" id="RAI42212.1"/>
    </source>
</evidence>
<evidence type="ECO:0000259" key="4">
    <source>
        <dbReference type="Pfam" id="PF01979"/>
    </source>
</evidence>
<keyword evidence="6" id="KW-1185">Reference proteome</keyword>
<evidence type="ECO:0000256" key="1">
    <source>
        <dbReference type="ARBA" id="ARBA00006745"/>
    </source>
</evidence>
<dbReference type="Gene3D" id="2.30.40.10">
    <property type="entry name" value="Urease, subunit C, domain 1"/>
    <property type="match status" value="1"/>
</dbReference>
<dbReference type="SUPFAM" id="SSF51556">
    <property type="entry name" value="Metallo-dependent hydrolases"/>
    <property type="match status" value="1"/>
</dbReference>
<name>A0A327KYG8_9BRAD</name>
<dbReference type="NCBIfam" id="NF006056">
    <property type="entry name" value="PRK08204.1"/>
    <property type="match status" value="1"/>
</dbReference>
<dbReference type="InterPro" id="IPR032466">
    <property type="entry name" value="Metal_Hydrolase"/>
</dbReference>
<dbReference type="AlphaFoldDB" id="A0A327KYG8"/>
<dbReference type="Pfam" id="PF01979">
    <property type="entry name" value="Amidohydro_1"/>
    <property type="match status" value="1"/>
</dbReference>
<protein>
    <recommendedName>
        <fullName evidence="4">Amidohydrolase-related domain-containing protein</fullName>
    </recommendedName>
</protein>
<organism evidence="5 6">
    <name type="scientific">Rhodoplanes elegans</name>
    <dbReference type="NCBI Taxonomy" id="29408"/>
    <lineage>
        <taxon>Bacteria</taxon>
        <taxon>Pseudomonadati</taxon>
        <taxon>Pseudomonadota</taxon>
        <taxon>Alphaproteobacteria</taxon>
        <taxon>Hyphomicrobiales</taxon>
        <taxon>Nitrobacteraceae</taxon>
        <taxon>Rhodoplanes</taxon>
    </lineage>
</organism>
<dbReference type="SUPFAM" id="SSF51338">
    <property type="entry name" value="Composite domain of metallo-dependent hydrolases"/>
    <property type="match status" value="1"/>
</dbReference>
<evidence type="ECO:0000313" key="6">
    <source>
        <dbReference type="Proteomes" id="UP000248863"/>
    </source>
</evidence>
<evidence type="ECO:0000256" key="3">
    <source>
        <dbReference type="SAM" id="MobiDB-lite"/>
    </source>
</evidence>
<feature type="compositionally biased region" description="Low complexity" evidence="3">
    <location>
        <begin position="1"/>
        <end position="16"/>
    </location>
</feature>
<dbReference type="GO" id="GO:0016810">
    <property type="term" value="F:hydrolase activity, acting on carbon-nitrogen (but not peptide) bonds"/>
    <property type="evidence" value="ECO:0007669"/>
    <property type="project" value="InterPro"/>
</dbReference>
<keyword evidence="2" id="KW-0378">Hydrolase</keyword>
<sequence length="466" mass="49333">MPRRLLAQQPSRSASAPPAPLPPRGEVVIRGATVLTMDPAVPDLAAGDVHVRDGAIVAVAERIDAPAAQVIDGTGTICLPGFIDTHFHLWNSMFRLFVRADVPALGYFPVTARLGPLMAPEDAYRSARLGAAEALAAGVTTVHNWAHNTRSPDHADAELSAMRDVGIRGRLAYGTPVGLADDAPMDFAGLARVKKDWMPDPAGLLTLGICSRNLGAMTIGGSAATASRGILTIENIKRDWDGARALGVPITMHTSGASPITELEKAGLLGPDVQLVHPLLTTPEERAILKERGVSYSMSPQLEARRASQLGVIQLGELLEAGVKVSLSTDHVASASVDPFASMRLLFALHQHRIGAKVPLTLKRLLQLATIDGAVDLGIADRTGSITPGKRADLVLIRVGDPNLAPMSDPYETVVARALPTNVDTVMVDGRILRRAGAYTALDHGKVVTEARDAALGLREKAKWPT</sequence>
<dbReference type="EMBL" id="NPEU01000003">
    <property type="protein sequence ID" value="RAI42212.1"/>
    <property type="molecule type" value="Genomic_DNA"/>
</dbReference>
<dbReference type="Gene3D" id="3.20.20.140">
    <property type="entry name" value="Metal-dependent hydrolases"/>
    <property type="match status" value="1"/>
</dbReference>
<feature type="domain" description="Amidohydrolase-related" evidence="4">
    <location>
        <begin position="78"/>
        <end position="432"/>
    </location>
</feature>
<gene>
    <name evidence="5" type="ORF">CH338_00805</name>
</gene>
<dbReference type="OrthoDB" id="9787621at2"/>
<dbReference type="PANTHER" id="PTHR43794">
    <property type="entry name" value="AMINOHYDROLASE SSNA-RELATED"/>
    <property type="match status" value="1"/>
</dbReference>
<comment type="caution">
    <text evidence="5">The sequence shown here is derived from an EMBL/GenBank/DDBJ whole genome shotgun (WGS) entry which is preliminary data.</text>
</comment>
<dbReference type="InterPro" id="IPR011059">
    <property type="entry name" value="Metal-dep_hydrolase_composite"/>
</dbReference>
<dbReference type="PANTHER" id="PTHR43794:SF11">
    <property type="entry name" value="AMIDOHYDROLASE-RELATED DOMAIN-CONTAINING PROTEIN"/>
    <property type="match status" value="1"/>
</dbReference>
<dbReference type="InterPro" id="IPR050287">
    <property type="entry name" value="MTA/SAH_deaminase"/>
</dbReference>
<dbReference type="Proteomes" id="UP000248863">
    <property type="component" value="Unassembled WGS sequence"/>
</dbReference>
<reference evidence="5 6" key="1">
    <citation type="submission" date="2017-07" db="EMBL/GenBank/DDBJ databases">
        <title>Draft Genome Sequences of Select Purple Nonsulfur Bacteria.</title>
        <authorList>
            <person name="Lasarre B."/>
            <person name="Mckinlay J.B."/>
        </authorList>
    </citation>
    <scope>NUCLEOTIDE SEQUENCE [LARGE SCALE GENOMIC DNA]</scope>
    <source>
        <strain evidence="5 6">DSM 11907</strain>
    </source>
</reference>
<evidence type="ECO:0000256" key="2">
    <source>
        <dbReference type="ARBA" id="ARBA00022801"/>
    </source>
</evidence>
<accession>A0A327KYG8</accession>